<dbReference type="Pfam" id="PF13154">
    <property type="entry name" value="DUF3991"/>
    <property type="match status" value="1"/>
</dbReference>
<dbReference type="RefSeq" id="WP_278229267.1">
    <property type="nucleotide sequence ID" value="NZ_JAOWLY010000013.1"/>
</dbReference>
<dbReference type="EMBL" id="JAOWLY010000013">
    <property type="protein sequence ID" value="MDG4984781.1"/>
    <property type="molecule type" value="Genomic_DNA"/>
</dbReference>
<dbReference type="Proteomes" id="UP001152614">
    <property type="component" value="Unassembled WGS sequence"/>
</dbReference>
<proteinExistence type="predicted"/>
<dbReference type="SUPFAM" id="SSF57783">
    <property type="entry name" value="Zinc beta-ribbon"/>
    <property type="match status" value="1"/>
</dbReference>
<dbReference type="Gene3D" id="3.40.1360.10">
    <property type="match status" value="1"/>
</dbReference>
<reference evidence="2" key="2">
    <citation type="journal article" date="2023" name="Food Microbiol.">
        <title>Evaluation of the fermentation potential of lactic acid bacteria isolated from herbs, fruits and vegetables as starter cultures in nut-based milk alternatives.</title>
        <authorList>
            <person name="Huang W."/>
            <person name="Dong A."/>
            <person name="Pham H.T."/>
            <person name="Zhou C."/>
            <person name="Huo Z."/>
            <person name="Watjen A.P."/>
            <person name="Prakash S."/>
            <person name="Bang-Berthelsen C.H."/>
            <person name="Turner M.S."/>
        </authorList>
    </citation>
    <scope>NUCLEOTIDE SEQUENCE</scope>
    <source>
        <strain evidence="2">3</strain>
    </source>
</reference>
<evidence type="ECO:0000313" key="2">
    <source>
        <dbReference type="EMBL" id="MDG4984781.1"/>
    </source>
</evidence>
<reference evidence="2" key="1">
    <citation type="submission" date="2022-10" db="EMBL/GenBank/DDBJ databases">
        <authorList>
            <person name="Turner M.S."/>
            <person name="Huang W."/>
        </authorList>
    </citation>
    <scope>NUCLEOTIDE SEQUENCE</scope>
    <source>
        <strain evidence="2">3</strain>
    </source>
</reference>
<comment type="caution">
    <text evidence="2">The sequence shown here is derived from an EMBL/GenBank/DDBJ whole genome shotgun (WGS) entry which is preliminary data.</text>
</comment>
<feature type="domain" description="DUF3991" evidence="1">
    <location>
        <begin position="118"/>
        <end position="189"/>
    </location>
</feature>
<name>A0A9X4NU49_9LACT</name>
<evidence type="ECO:0000259" key="1">
    <source>
        <dbReference type="Pfam" id="PF13154"/>
    </source>
</evidence>
<evidence type="ECO:0000313" key="3">
    <source>
        <dbReference type="Proteomes" id="UP001152614"/>
    </source>
</evidence>
<sequence length="333" mass="37886">MVTDGQILHAKSMDILKVAESLGLPLHKVGKNFRSGKNLAYEFYTDSNRYSNHRTGVKGGSTIDLVEHETGKSFIEAVEHLQSLDLSTVSISTAPRIKEPFNWYFKTSPTFDRGKDHLVGLRKLPVNLINLLAEKRYIVQDKYGQIIFPWYKNGQAVGADVQGTLFRPTEERPYFKQIAKNSESFGFNIKVGSGDVKDIYIFEAPIDLLSYWTLHPKIKDCLLFSVSGTSNYNRVDQVIDYAQATYGMSKDIKDLENSVHICVDNDNEGSKFWKRFDKKNDMAQIVDGASKIYVDERPDPIYGKDWNDVLKGHATEYAQNLTQEKQAEEMEMA</sequence>
<organism evidence="2 3">
    <name type="scientific">Lactococcus lactis</name>
    <dbReference type="NCBI Taxonomy" id="1358"/>
    <lineage>
        <taxon>Bacteria</taxon>
        <taxon>Bacillati</taxon>
        <taxon>Bacillota</taxon>
        <taxon>Bacilli</taxon>
        <taxon>Lactobacillales</taxon>
        <taxon>Streptococcaceae</taxon>
        <taxon>Lactococcus</taxon>
    </lineage>
</organism>
<protein>
    <submittedName>
        <fullName evidence="2">DUF3991 and toprim domain-containing protein</fullName>
    </submittedName>
</protein>
<dbReference type="AlphaFoldDB" id="A0A9X4NU49"/>
<accession>A0A9X4NU49</accession>
<dbReference type="InterPro" id="IPR025054">
    <property type="entry name" value="DUF3991"/>
</dbReference>
<gene>
    <name evidence="2" type="ORF">OGZ51_11555</name>
</gene>
<dbReference type="Pfam" id="PF13155">
    <property type="entry name" value="Toprim_2"/>
    <property type="match status" value="1"/>
</dbReference>